<dbReference type="EMBL" id="KZ345253">
    <property type="protein sequence ID" value="PIO74567.1"/>
    <property type="molecule type" value="Genomic_DNA"/>
</dbReference>
<keyword evidence="2" id="KW-0694">RNA-binding</keyword>
<dbReference type="InterPro" id="IPR004087">
    <property type="entry name" value="KH_dom"/>
</dbReference>
<dbReference type="GO" id="GO:0003723">
    <property type="term" value="F:RNA binding"/>
    <property type="evidence" value="ECO:0007669"/>
    <property type="project" value="UniProtKB-UniRule"/>
</dbReference>
<evidence type="ECO:0000313" key="5">
    <source>
        <dbReference type="Proteomes" id="UP000230423"/>
    </source>
</evidence>
<dbReference type="AlphaFoldDB" id="A0A2G9UWG2"/>
<dbReference type="Gene3D" id="3.30.1370.10">
    <property type="entry name" value="K Homology domain, type 1"/>
    <property type="match status" value="2"/>
</dbReference>
<evidence type="ECO:0000256" key="1">
    <source>
        <dbReference type="ARBA" id="ARBA00022737"/>
    </source>
</evidence>
<sequence>MNVRQWATSNAEANKIIELKENAPTEENAKIFGYRSKLIKIPLRSVGSVLGRGGTNIRAIERETKTFMKVLHYGKQNGGTNIINRIRGNHSAGEWTPKEGHNPARECEFAFVEIRGETDENIRLAISEINSVVADSTIPRLTRHVCVPSHVLGYVIGKGGANLREIKQNHGVRVEIGPETGSHTRKISITGSEKSITLAEARINQLMSHHYCDNNADGTEEYER</sequence>
<dbReference type="PANTHER" id="PTHR10288">
    <property type="entry name" value="KH DOMAIN CONTAINING RNA BINDING PROTEIN"/>
    <property type="match status" value="1"/>
</dbReference>
<dbReference type="Pfam" id="PF00013">
    <property type="entry name" value="KH_1"/>
    <property type="match status" value="2"/>
</dbReference>
<protein>
    <submittedName>
        <fullName evidence="4">KH domain protein</fullName>
    </submittedName>
</protein>
<keyword evidence="5" id="KW-1185">Reference proteome</keyword>
<gene>
    <name evidence="4" type="ORF">TELCIR_03408</name>
</gene>
<dbReference type="SMART" id="SM00322">
    <property type="entry name" value="KH"/>
    <property type="match status" value="2"/>
</dbReference>
<dbReference type="PROSITE" id="PS50084">
    <property type="entry name" value="KH_TYPE_1"/>
    <property type="match status" value="2"/>
</dbReference>
<reference evidence="4 5" key="1">
    <citation type="submission" date="2015-09" db="EMBL/GenBank/DDBJ databases">
        <title>Draft genome of the parasitic nematode Teladorsagia circumcincta isolate WARC Sus (inbred).</title>
        <authorList>
            <person name="Mitreva M."/>
        </authorList>
    </citation>
    <scope>NUCLEOTIDE SEQUENCE [LARGE SCALE GENOMIC DNA]</scope>
    <source>
        <strain evidence="4 5">S</strain>
    </source>
</reference>
<accession>A0A2G9UWG2</accession>
<organism evidence="4 5">
    <name type="scientific">Teladorsagia circumcincta</name>
    <name type="common">Brown stomach worm</name>
    <name type="synonym">Ostertagia circumcincta</name>
    <dbReference type="NCBI Taxonomy" id="45464"/>
    <lineage>
        <taxon>Eukaryota</taxon>
        <taxon>Metazoa</taxon>
        <taxon>Ecdysozoa</taxon>
        <taxon>Nematoda</taxon>
        <taxon>Chromadorea</taxon>
        <taxon>Rhabditida</taxon>
        <taxon>Rhabditina</taxon>
        <taxon>Rhabditomorpha</taxon>
        <taxon>Strongyloidea</taxon>
        <taxon>Trichostrongylidae</taxon>
        <taxon>Teladorsagia</taxon>
    </lineage>
</organism>
<evidence type="ECO:0000313" key="4">
    <source>
        <dbReference type="EMBL" id="PIO74567.1"/>
    </source>
</evidence>
<keyword evidence="1" id="KW-0677">Repeat</keyword>
<dbReference type="SUPFAM" id="SSF54791">
    <property type="entry name" value="Eukaryotic type KH-domain (KH-domain type I)"/>
    <property type="match status" value="2"/>
</dbReference>
<dbReference type="InterPro" id="IPR004088">
    <property type="entry name" value="KH_dom_type_1"/>
</dbReference>
<dbReference type="CDD" id="cd00105">
    <property type="entry name" value="KH-I"/>
    <property type="match status" value="2"/>
</dbReference>
<feature type="domain" description="K Homology" evidence="3">
    <location>
        <begin position="139"/>
        <end position="208"/>
    </location>
</feature>
<name>A0A2G9UWG2_TELCI</name>
<dbReference type="OrthoDB" id="442947at2759"/>
<feature type="domain" description="K Homology" evidence="3">
    <location>
        <begin position="33"/>
        <end position="134"/>
    </location>
</feature>
<evidence type="ECO:0000259" key="3">
    <source>
        <dbReference type="SMART" id="SM00322"/>
    </source>
</evidence>
<dbReference type="Proteomes" id="UP000230423">
    <property type="component" value="Unassembled WGS sequence"/>
</dbReference>
<evidence type="ECO:0000256" key="2">
    <source>
        <dbReference type="PROSITE-ProRule" id="PRU00117"/>
    </source>
</evidence>
<dbReference type="InterPro" id="IPR036612">
    <property type="entry name" value="KH_dom_type_1_sf"/>
</dbReference>
<proteinExistence type="predicted"/>
<feature type="non-terminal residue" evidence="4">
    <location>
        <position position="224"/>
    </location>
</feature>